<gene>
    <name evidence="3" type="ORF">GCM10023149_30550</name>
</gene>
<evidence type="ECO:0000256" key="1">
    <source>
        <dbReference type="PROSITE-ProRule" id="PRU00169"/>
    </source>
</evidence>
<feature type="modified residue" description="4-aspartylphosphate" evidence="1">
    <location>
        <position position="68"/>
    </location>
</feature>
<dbReference type="PANTHER" id="PTHR44520:SF2">
    <property type="entry name" value="RESPONSE REGULATOR RCP1"/>
    <property type="match status" value="1"/>
</dbReference>
<dbReference type="EMBL" id="BAABFT010000007">
    <property type="protein sequence ID" value="GAA4327240.1"/>
    <property type="molecule type" value="Genomic_DNA"/>
</dbReference>
<keyword evidence="4" id="KW-1185">Reference proteome</keyword>
<name>A0ABP8GN22_9SPHI</name>
<sequence length="146" mass="16584">MVTIVNKPASVFVIDDEPLDNIIFKMLIKRVDDDINVNAINDGRNAIDQLLEIGIKTPESLPDYIFLDLNMPGMNGWDFLKEFKRLGLNRFKKIQINILSSSVFSEDIVRSRSNPLVDNFFNKPINLDNLKTIFKPGDFIGGLSLL</sequence>
<protein>
    <submittedName>
        <fullName evidence="3">Response regulator</fullName>
    </submittedName>
</protein>
<dbReference type="PANTHER" id="PTHR44520">
    <property type="entry name" value="RESPONSE REGULATOR RCP1-RELATED"/>
    <property type="match status" value="1"/>
</dbReference>
<dbReference type="PROSITE" id="PS50110">
    <property type="entry name" value="RESPONSE_REGULATORY"/>
    <property type="match status" value="1"/>
</dbReference>
<proteinExistence type="predicted"/>
<organism evidence="3 4">
    <name type="scientific">Mucilaginibacter gynuensis</name>
    <dbReference type="NCBI Taxonomy" id="1302236"/>
    <lineage>
        <taxon>Bacteria</taxon>
        <taxon>Pseudomonadati</taxon>
        <taxon>Bacteroidota</taxon>
        <taxon>Sphingobacteriia</taxon>
        <taxon>Sphingobacteriales</taxon>
        <taxon>Sphingobacteriaceae</taxon>
        <taxon>Mucilaginibacter</taxon>
    </lineage>
</organism>
<dbReference type="Gene3D" id="3.40.50.2300">
    <property type="match status" value="1"/>
</dbReference>
<reference evidence="4" key="1">
    <citation type="journal article" date="2019" name="Int. J. Syst. Evol. Microbiol.">
        <title>The Global Catalogue of Microorganisms (GCM) 10K type strain sequencing project: providing services to taxonomists for standard genome sequencing and annotation.</title>
        <authorList>
            <consortium name="The Broad Institute Genomics Platform"/>
            <consortium name="The Broad Institute Genome Sequencing Center for Infectious Disease"/>
            <person name="Wu L."/>
            <person name="Ma J."/>
        </authorList>
    </citation>
    <scope>NUCLEOTIDE SEQUENCE [LARGE SCALE GENOMIC DNA]</scope>
    <source>
        <strain evidence="4">JCM 17705</strain>
    </source>
</reference>
<dbReference type="Pfam" id="PF00072">
    <property type="entry name" value="Response_reg"/>
    <property type="match status" value="1"/>
</dbReference>
<comment type="caution">
    <text evidence="3">The sequence shown here is derived from an EMBL/GenBank/DDBJ whole genome shotgun (WGS) entry which is preliminary data.</text>
</comment>
<dbReference type="Proteomes" id="UP001500582">
    <property type="component" value="Unassembled WGS sequence"/>
</dbReference>
<keyword evidence="1" id="KW-0597">Phosphoprotein</keyword>
<dbReference type="InterPro" id="IPR001789">
    <property type="entry name" value="Sig_transdc_resp-reg_receiver"/>
</dbReference>
<accession>A0ABP8GN22</accession>
<evidence type="ECO:0000313" key="3">
    <source>
        <dbReference type="EMBL" id="GAA4327240.1"/>
    </source>
</evidence>
<dbReference type="SMART" id="SM00448">
    <property type="entry name" value="REC"/>
    <property type="match status" value="1"/>
</dbReference>
<dbReference type="SUPFAM" id="SSF52172">
    <property type="entry name" value="CheY-like"/>
    <property type="match status" value="1"/>
</dbReference>
<dbReference type="InterPro" id="IPR052893">
    <property type="entry name" value="TCS_response_regulator"/>
</dbReference>
<dbReference type="RefSeq" id="WP_345211989.1">
    <property type="nucleotide sequence ID" value="NZ_BAABFT010000007.1"/>
</dbReference>
<evidence type="ECO:0000259" key="2">
    <source>
        <dbReference type="PROSITE" id="PS50110"/>
    </source>
</evidence>
<feature type="domain" description="Response regulatory" evidence="2">
    <location>
        <begin position="10"/>
        <end position="138"/>
    </location>
</feature>
<evidence type="ECO:0000313" key="4">
    <source>
        <dbReference type="Proteomes" id="UP001500582"/>
    </source>
</evidence>
<dbReference type="InterPro" id="IPR011006">
    <property type="entry name" value="CheY-like_superfamily"/>
</dbReference>